<dbReference type="OrthoDB" id="1914839at2759"/>
<name>A0A2G9RVB2_AQUCT</name>
<evidence type="ECO:0000313" key="2">
    <source>
        <dbReference type="EMBL" id="PIO31161.1"/>
    </source>
</evidence>
<proteinExistence type="predicted"/>
<dbReference type="InterPro" id="IPR039190">
    <property type="entry name" value="TTC14"/>
</dbReference>
<dbReference type="EMBL" id="KV930551">
    <property type="protein sequence ID" value="PIO31161.1"/>
    <property type="molecule type" value="Genomic_DNA"/>
</dbReference>
<reference evidence="2" key="1">
    <citation type="submission" date="2017-08" db="EMBL/GenBank/DDBJ databases">
        <title>Assembly of the North American Bullfrog Genome.</title>
        <authorList>
            <person name="Warren R.L."/>
            <person name="Vandervalk B.P."/>
            <person name="Kucuk E."/>
            <person name="Birol I."/>
            <person name="Helbing C."/>
            <person name="Pandoh P."/>
            <person name="Behsaz B."/>
            <person name="Mohamadi H."/>
            <person name="Chu J."/>
            <person name="Jackman S."/>
            <person name="Hammond S.A."/>
            <person name="Veldhoen N."/>
            <person name="Kirk H."/>
            <person name="Zhao Y."/>
            <person name="Coope R."/>
            <person name="Pleasance S."/>
            <person name="Moore R."/>
            <person name="Holt R."/>
        </authorList>
    </citation>
    <scope>NUCLEOTIDE SEQUENCE</scope>
    <source>
        <strain evidence="2">Bruno</strain>
        <tissue evidence="2">Liver</tissue>
    </source>
</reference>
<accession>A0A2G9RVB2</accession>
<dbReference type="AlphaFoldDB" id="A0A2G9RVB2"/>
<dbReference type="PANTHER" id="PTHR23184">
    <property type="entry name" value="TETRATRICOPEPTIDE REPEAT PROTEIN 14"/>
    <property type="match status" value="1"/>
</dbReference>
<protein>
    <submittedName>
        <fullName evidence="2">Uncharacterized protein</fullName>
    </submittedName>
</protein>
<organism evidence="2">
    <name type="scientific">Aquarana catesbeiana</name>
    <name type="common">American bullfrog</name>
    <name type="synonym">Rana catesbeiana</name>
    <dbReference type="NCBI Taxonomy" id="8400"/>
    <lineage>
        <taxon>Eukaryota</taxon>
        <taxon>Metazoa</taxon>
        <taxon>Chordata</taxon>
        <taxon>Craniata</taxon>
        <taxon>Vertebrata</taxon>
        <taxon>Euteleostomi</taxon>
        <taxon>Amphibia</taxon>
        <taxon>Batrachia</taxon>
        <taxon>Anura</taxon>
        <taxon>Neobatrachia</taxon>
        <taxon>Ranoidea</taxon>
        <taxon>Ranidae</taxon>
        <taxon>Aquarana</taxon>
    </lineage>
</organism>
<feature type="coiled-coil region" evidence="1">
    <location>
        <begin position="48"/>
        <end position="83"/>
    </location>
</feature>
<keyword evidence="1" id="KW-0175">Coiled coil</keyword>
<gene>
    <name evidence="2" type="ORF">AB205_0096740</name>
</gene>
<evidence type="ECO:0000256" key="1">
    <source>
        <dbReference type="SAM" id="Coils"/>
    </source>
</evidence>
<sequence>MRGSDVPLHRLEEEDKPMNAEGYYSKALTIDNTFTDAEEALNKVRQCIQKSLDKREKSDEKEEKAKEKKIETSAEKLRKLLKEEKRYRYLNLVRRVQAKVCL</sequence>
<dbReference type="PANTHER" id="PTHR23184:SF9">
    <property type="entry name" value="TETRATRICOPEPTIDE REPEAT PROTEIN 14"/>
    <property type="match status" value="1"/>
</dbReference>